<evidence type="ECO:0000313" key="3">
    <source>
        <dbReference type="EMBL" id="RFU71645.1"/>
    </source>
</evidence>
<feature type="coiled-coil region" evidence="1">
    <location>
        <begin position="189"/>
        <end position="216"/>
    </location>
</feature>
<comment type="caution">
    <text evidence="3">The sequence shown here is derived from an EMBL/GenBank/DDBJ whole genome shotgun (WGS) entry which is preliminary data.</text>
</comment>
<evidence type="ECO:0000256" key="1">
    <source>
        <dbReference type="SAM" id="Coils"/>
    </source>
</evidence>
<dbReference type="Pfam" id="PF01740">
    <property type="entry name" value="STAS"/>
    <property type="match status" value="1"/>
</dbReference>
<dbReference type="EMBL" id="QVTE01000001">
    <property type="protein sequence ID" value="RFU71645.1"/>
    <property type="molecule type" value="Genomic_DNA"/>
</dbReference>
<organism evidence="3 4">
    <name type="scientific">Peribacillus saganii</name>
    <dbReference type="NCBI Taxonomy" id="2303992"/>
    <lineage>
        <taxon>Bacteria</taxon>
        <taxon>Bacillati</taxon>
        <taxon>Bacillota</taxon>
        <taxon>Bacilli</taxon>
        <taxon>Bacillales</taxon>
        <taxon>Bacillaceae</taxon>
        <taxon>Peribacillus</taxon>
    </lineage>
</organism>
<dbReference type="Proteomes" id="UP000264541">
    <property type="component" value="Unassembled WGS sequence"/>
</dbReference>
<evidence type="ECO:0000313" key="4">
    <source>
        <dbReference type="Proteomes" id="UP000264541"/>
    </source>
</evidence>
<feature type="domain" description="STAS" evidence="2">
    <location>
        <begin position="218"/>
        <end position="330"/>
    </location>
</feature>
<keyword evidence="1" id="KW-0175">Coiled coil</keyword>
<keyword evidence="4" id="KW-1185">Reference proteome</keyword>
<dbReference type="InterPro" id="IPR036513">
    <property type="entry name" value="STAS_dom_sf"/>
</dbReference>
<proteinExistence type="predicted"/>
<gene>
    <name evidence="3" type="ORF">D0469_00625</name>
</gene>
<dbReference type="CDD" id="cd07041">
    <property type="entry name" value="STAS_RsbR_RsbS_like"/>
    <property type="match status" value="1"/>
</dbReference>
<accession>A0A372LTW7</accession>
<protein>
    <submittedName>
        <fullName evidence="3">STAS domain-containing protein</fullName>
    </submittedName>
</protein>
<dbReference type="InterPro" id="IPR002645">
    <property type="entry name" value="STAS_dom"/>
</dbReference>
<dbReference type="InterPro" id="IPR051932">
    <property type="entry name" value="Bact_StressResp_Reg"/>
</dbReference>
<dbReference type="PANTHER" id="PTHR33745:SF8">
    <property type="entry name" value="BLUE-LIGHT PHOTORECEPTOR"/>
    <property type="match status" value="1"/>
</dbReference>
<dbReference type="SUPFAM" id="SSF52091">
    <property type="entry name" value="SpoIIaa-like"/>
    <property type="match status" value="1"/>
</dbReference>
<dbReference type="RefSeq" id="WP_117324720.1">
    <property type="nucleotide sequence ID" value="NZ_QVTE01000001.1"/>
</dbReference>
<name>A0A372LTW7_9BACI</name>
<sequence length="339" mass="37839">MDTNSNINIGGLDFRWDLKNGQFTFEGQDAVLFWISSAMKTFFDTIEEVSGEESSNLVFEATGFRQGLVVGEYFEKMKDVSVTEAAELITNTYASAGWGRTVIRDLNFETKTLTAELKDSWEHKINVAQGKSKGGNFLPAHYAGIFSGLFGTNMWYKVVQYQLEGHECSVIQYFPSEVTVSNNIHQLARKKESEQILQLEALVEGKTRELKELVKKLSSPIIPVLEGVVVVPLIGEYDEERSEELVVKTLNNLPSYKANYLILDLTGLDKDINELVVHLIEKIGSAASLIGTKTILVGISAELSIVISQSELNLSKFECFQTLQHGVHYALGQMGRRLL</sequence>
<reference evidence="3 4" key="1">
    <citation type="submission" date="2018-08" db="EMBL/GenBank/DDBJ databases">
        <title>Bacillus chawlae sp. nov., Bacillus glennii sp. nov., and Bacillus saganii sp. nov. Isolated from the Vehicle Assembly Building at Kennedy Space Center where the Viking Spacecraft were Assembled.</title>
        <authorList>
            <person name="Seuylemezian A."/>
            <person name="Vaishampayan P."/>
        </authorList>
    </citation>
    <scope>NUCLEOTIDE SEQUENCE [LARGE SCALE GENOMIC DNA]</scope>
    <source>
        <strain evidence="3 4">V47-23a</strain>
    </source>
</reference>
<dbReference type="Gene3D" id="3.30.750.24">
    <property type="entry name" value="STAS domain"/>
    <property type="match status" value="1"/>
</dbReference>
<dbReference type="PANTHER" id="PTHR33745">
    <property type="entry name" value="RSBT ANTAGONIST PROTEIN RSBS-RELATED"/>
    <property type="match status" value="1"/>
</dbReference>
<evidence type="ECO:0000259" key="2">
    <source>
        <dbReference type="PROSITE" id="PS50801"/>
    </source>
</evidence>
<dbReference type="AlphaFoldDB" id="A0A372LTW7"/>
<dbReference type="PROSITE" id="PS50801">
    <property type="entry name" value="STAS"/>
    <property type="match status" value="1"/>
</dbReference>
<dbReference type="OrthoDB" id="2717092at2"/>